<dbReference type="InterPro" id="IPR021109">
    <property type="entry name" value="Peptidase_aspartic_dom_sf"/>
</dbReference>
<dbReference type="Pfam" id="PF17921">
    <property type="entry name" value="Integrase_H2C2"/>
    <property type="match status" value="1"/>
</dbReference>
<evidence type="ECO:0000256" key="10">
    <source>
        <dbReference type="ARBA" id="ARBA00022908"/>
    </source>
</evidence>
<feature type="coiled-coil region" evidence="16">
    <location>
        <begin position="331"/>
        <end position="363"/>
    </location>
</feature>
<dbReference type="InterPro" id="IPR041577">
    <property type="entry name" value="RT_RNaseH_2"/>
</dbReference>
<dbReference type="PROSITE" id="PS50013">
    <property type="entry name" value="CHROMO_2"/>
    <property type="match status" value="1"/>
</dbReference>
<evidence type="ECO:0000256" key="11">
    <source>
        <dbReference type="ARBA" id="ARBA00022918"/>
    </source>
</evidence>
<dbReference type="GO" id="GO:0003887">
    <property type="term" value="F:DNA-directed DNA polymerase activity"/>
    <property type="evidence" value="ECO:0007669"/>
    <property type="project" value="UniProtKB-KW"/>
</dbReference>
<dbReference type="GO" id="GO:0046872">
    <property type="term" value="F:metal ion binding"/>
    <property type="evidence" value="ECO:0007669"/>
    <property type="project" value="UniProtKB-KW"/>
</dbReference>
<keyword evidence="6" id="KW-0064">Aspartyl protease</keyword>
<proteinExistence type="predicted"/>
<keyword evidence="9" id="KW-0460">Magnesium</keyword>
<accession>A0A2N9F1X3</accession>
<gene>
    <name evidence="21" type="ORF">FSB_LOCUS12858</name>
</gene>
<evidence type="ECO:0000256" key="3">
    <source>
        <dbReference type="ARBA" id="ARBA00022695"/>
    </source>
</evidence>
<dbReference type="PANTHER" id="PTHR37984:SF5">
    <property type="entry name" value="PROTEIN NYNRIN-LIKE"/>
    <property type="match status" value="1"/>
</dbReference>
<feature type="region of interest" description="Disordered" evidence="17">
    <location>
        <begin position="143"/>
        <end position="233"/>
    </location>
</feature>
<reference evidence="21" key="1">
    <citation type="submission" date="2018-02" db="EMBL/GenBank/DDBJ databases">
        <authorList>
            <person name="Cohen D.B."/>
            <person name="Kent A.D."/>
        </authorList>
    </citation>
    <scope>NUCLEOTIDE SEQUENCE</scope>
</reference>
<keyword evidence="12" id="KW-0239">DNA-directed DNA polymerase</keyword>
<dbReference type="InterPro" id="IPR050951">
    <property type="entry name" value="Retrovirus_Pol_polyprotein"/>
</dbReference>
<evidence type="ECO:0000259" key="20">
    <source>
        <dbReference type="PROSITE" id="PS50994"/>
    </source>
</evidence>
<feature type="domain" description="Chromo" evidence="18">
    <location>
        <begin position="1380"/>
        <end position="1434"/>
    </location>
</feature>
<dbReference type="Pfam" id="PF00665">
    <property type="entry name" value="rve"/>
    <property type="match status" value="1"/>
</dbReference>
<evidence type="ECO:0000256" key="9">
    <source>
        <dbReference type="ARBA" id="ARBA00022842"/>
    </source>
</evidence>
<evidence type="ECO:0000256" key="8">
    <source>
        <dbReference type="ARBA" id="ARBA00022801"/>
    </source>
</evidence>
<dbReference type="GO" id="GO:0004190">
    <property type="term" value="F:aspartic-type endopeptidase activity"/>
    <property type="evidence" value="ECO:0007669"/>
    <property type="project" value="UniProtKB-KW"/>
</dbReference>
<dbReference type="GO" id="GO:0004519">
    <property type="term" value="F:endonuclease activity"/>
    <property type="evidence" value="ECO:0007669"/>
    <property type="project" value="UniProtKB-KW"/>
</dbReference>
<dbReference type="Gene3D" id="1.10.340.70">
    <property type="match status" value="1"/>
</dbReference>
<dbReference type="EMBL" id="OIVN01000746">
    <property type="protein sequence ID" value="SPC84976.1"/>
    <property type="molecule type" value="Genomic_DNA"/>
</dbReference>
<keyword evidence="8" id="KW-0378">Hydrolase</keyword>
<dbReference type="Pfam" id="PF17919">
    <property type="entry name" value="RT_RNaseH_2"/>
    <property type="match status" value="1"/>
</dbReference>
<keyword evidence="13" id="KW-0238">DNA-binding</keyword>
<dbReference type="Gene3D" id="2.40.70.10">
    <property type="entry name" value="Acid Proteases"/>
    <property type="match status" value="1"/>
</dbReference>
<keyword evidence="14" id="KW-0233">DNA recombination</keyword>
<evidence type="ECO:0000256" key="1">
    <source>
        <dbReference type="ARBA" id="ARBA00022670"/>
    </source>
</evidence>
<dbReference type="InterPro" id="IPR016197">
    <property type="entry name" value="Chromo-like_dom_sf"/>
</dbReference>
<dbReference type="InterPro" id="IPR000953">
    <property type="entry name" value="Chromo/chromo_shadow_dom"/>
</dbReference>
<evidence type="ECO:0000256" key="7">
    <source>
        <dbReference type="ARBA" id="ARBA00022759"/>
    </source>
</evidence>
<dbReference type="GO" id="GO:0003677">
    <property type="term" value="F:DNA binding"/>
    <property type="evidence" value="ECO:0007669"/>
    <property type="project" value="UniProtKB-KW"/>
</dbReference>
<dbReference type="Pfam" id="PF24626">
    <property type="entry name" value="SH3_Tf2-1"/>
    <property type="match status" value="1"/>
</dbReference>
<dbReference type="Gene3D" id="3.10.10.10">
    <property type="entry name" value="HIV Type 1 Reverse Transcriptase, subunit A, domain 1"/>
    <property type="match status" value="1"/>
</dbReference>
<dbReference type="PANTHER" id="PTHR37984">
    <property type="entry name" value="PROTEIN CBG26694"/>
    <property type="match status" value="1"/>
</dbReference>
<keyword evidence="16" id="KW-0175">Coiled coil</keyword>
<evidence type="ECO:0000259" key="18">
    <source>
        <dbReference type="PROSITE" id="PS50013"/>
    </source>
</evidence>
<protein>
    <recommendedName>
        <fullName evidence="22">Reverse transcriptase</fullName>
    </recommendedName>
</protein>
<dbReference type="InterPro" id="IPR036397">
    <property type="entry name" value="RNaseH_sf"/>
</dbReference>
<dbReference type="InterPro" id="IPR000477">
    <property type="entry name" value="RT_dom"/>
</dbReference>
<dbReference type="InterPro" id="IPR041588">
    <property type="entry name" value="Integrase_H2C2"/>
</dbReference>
<organism evidence="21">
    <name type="scientific">Fagus sylvatica</name>
    <name type="common">Beechnut</name>
    <dbReference type="NCBI Taxonomy" id="28930"/>
    <lineage>
        <taxon>Eukaryota</taxon>
        <taxon>Viridiplantae</taxon>
        <taxon>Streptophyta</taxon>
        <taxon>Embryophyta</taxon>
        <taxon>Tracheophyta</taxon>
        <taxon>Spermatophyta</taxon>
        <taxon>Magnoliopsida</taxon>
        <taxon>eudicotyledons</taxon>
        <taxon>Gunneridae</taxon>
        <taxon>Pentapetalae</taxon>
        <taxon>rosids</taxon>
        <taxon>fabids</taxon>
        <taxon>Fagales</taxon>
        <taxon>Fagaceae</taxon>
        <taxon>Fagus</taxon>
    </lineage>
</organism>
<evidence type="ECO:0000259" key="19">
    <source>
        <dbReference type="PROSITE" id="PS50878"/>
    </source>
</evidence>
<keyword evidence="11" id="KW-0695">RNA-directed DNA polymerase</keyword>
<dbReference type="Gene3D" id="3.30.70.270">
    <property type="match status" value="2"/>
</dbReference>
<dbReference type="InterPro" id="IPR001584">
    <property type="entry name" value="Integrase_cat-core"/>
</dbReference>
<dbReference type="FunFam" id="3.10.10.10:FF:000007">
    <property type="entry name" value="Retrovirus-related Pol polyprotein from transposon 17.6-like Protein"/>
    <property type="match status" value="1"/>
</dbReference>
<feature type="compositionally biased region" description="Basic and acidic residues" evidence="17">
    <location>
        <begin position="192"/>
        <end position="209"/>
    </location>
</feature>
<keyword evidence="10" id="KW-0229">DNA integration</keyword>
<dbReference type="Pfam" id="PF00078">
    <property type="entry name" value="RVT_1"/>
    <property type="match status" value="1"/>
</dbReference>
<evidence type="ECO:0000256" key="12">
    <source>
        <dbReference type="ARBA" id="ARBA00022932"/>
    </source>
</evidence>
<keyword evidence="4" id="KW-0540">Nuclease</keyword>
<keyword evidence="5" id="KW-0479">Metal-binding</keyword>
<dbReference type="GO" id="GO:0006508">
    <property type="term" value="P:proteolysis"/>
    <property type="evidence" value="ECO:0007669"/>
    <property type="project" value="UniProtKB-KW"/>
</dbReference>
<evidence type="ECO:0008006" key="22">
    <source>
        <dbReference type="Google" id="ProtNLM"/>
    </source>
</evidence>
<keyword evidence="1" id="KW-0645">Protease</keyword>
<keyword evidence="2" id="KW-0808">Transferase</keyword>
<keyword evidence="15" id="KW-0511">Multifunctional enzyme</keyword>
<evidence type="ECO:0000256" key="5">
    <source>
        <dbReference type="ARBA" id="ARBA00022723"/>
    </source>
</evidence>
<dbReference type="PROSITE" id="PS50878">
    <property type="entry name" value="RT_POL"/>
    <property type="match status" value="1"/>
</dbReference>
<dbReference type="PROSITE" id="PS50994">
    <property type="entry name" value="INTEGRASE"/>
    <property type="match status" value="1"/>
</dbReference>
<dbReference type="CDD" id="cd09274">
    <property type="entry name" value="RNase_HI_RT_Ty3"/>
    <property type="match status" value="1"/>
</dbReference>
<dbReference type="SUPFAM" id="SSF56672">
    <property type="entry name" value="DNA/RNA polymerases"/>
    <property type="match status" value="1"/>
</dbReference>
<dbReference type="GO" id="GO:0015074">
    <property type="term" value="P:DNA integration"/>
    <property type="evidence" value="ECO:0007669"/>
    <property type="project" value="UniProtKB-KW"/>
</dbReference>
<dbReference type="CDD" id="cd01647">
    <property type="entry name" value="RT_LTR"/>
    <property type="match status" value="1"/>
</dbReference>
<keyword evidence="3" id="KW-0548">Nucleotidyltransferase</keyword>
<dbReference type="Gene3D" id="3.10.20.370">
    <property type="match status" value="1"/>
</dbReference>
<evidence type="ECO:0000256" key="2">
    <source>
        <dbReference type="ARBA" id="ARBA00022679"/>
    </source>
</evidence>
<evidence type="ECO:0000256" key="13">
    <source>
        <dbReference type="ARBA" id="ARBA00023125"/>
    </source>
</evidence>
<evidence type="ECO:0000256" key="6">
    <source>
        <dbReference type="ARBA" id="ARBA00022750"/>
    </source>
</evidence>
<feature type="domain" description="Integrase catalytic" evidence="20">
    <location>
        <begin position="1111"/>
        <end position="1270"/>
    </location>
</feature>
<dbReference type="FunFam" id="3.30.70.270:FF:000020">
    <property type="entry name" value="Transposon Tf2-6 polyprotein-like Protein"/>
    <property type="match status" value="1"/>
</dbReference>
<name>A0A2N9F1X3_FAGSY</name>
<dbReference type="InterPro" id="IPR043502">
    <property type="entry name" value="DNA/RNA_pol_sf"/>
</dbReference>
<dbReference type="GO" id="GO:0006310">
    <property type="term" value="P:DNA recombination"/>
    <property type="evidence" value="ECO:0007669"/>
    <property type="project" value="UniProtKB-KW"/>
</dbReference>
<evidence type="ECO:0000256" key="4">
    <source>
        <dbReference type="ARBA" id="ARBA00022722"/>
    </source>
</evidence>
<keyword evidence="7" id="KW-0255">Endonuclease</keyword>
<dbReference type="InterPro" id="IPR043128">
    <property type="entry name" value="Rev_trsase/Diguanyl_cyclase"/>
</dbReference>
<dbReference type="SUPFAM" id="SSF54160">
    <property type="entry name" value="Chromo domain-like"/>
    <property type="match status" value="1"/>
</dbReference>
<dbReference type="InterPro" id="IPR012337">
    <property type="entry name" value="RNaseH-like_sf"/>
</dbReference>
<evidence type="ECO:0000313" key="21">
    <source>
        <dbReference type="EMBL" id="SPC84976.1"/>
    </source>
</evidence>
<sequence>MVETRASQIGVLEENMQRFQQQVDDHTGSIKGLHLKVDGLEAGVAEIRAMMQEVMKRLPVVEQPAVQPRQEEQSPNRVQANLGEQIPIAPREAHGVPLGAEVRNAMPMRPLNQDFRVRANQPRVGMQTGHFEAPYEEPWLGRRQGRQQGQQAQFEPHAAPPRHGMHFGDPREEQWGLNDQDEAWFDPGGGRQARERPRQYQGAHHKDPYWQEQDGPPWNPRESKGPEANEVGLSKGRTYALAKIQEEYLTTVKRSTRPTYEPSRGSWVQSQAQQGAARVEIKSGDSKQFSARPYMPVQRLTPMQMSERRKKGLCYNCDERWSSDHRCKNRKLYLMEEVEDEEAKLIEIEEEEVEAELEDEKAEITLCAFTHNFMDGTLAKTLKLPIDVESNFGVRVANGQVIRTLGECKEVKFKMQGLHLKLTFNLLELGGCGIVLGTQWLSTLGVISWDFKNLVMGFMHEGKQVWLQGLKEKPNLIQGSKDFKGKATMKGLLLQIMPCELDTIQEEICAPIRELIEEFPQVFEEPEGLPPKRNHEHQILLKQGVPPHCQRPYRYPHYQKTEIEKIVQDLLDSGCVRPSQSPFVSPVLLVRKADGSWRMCVDYRGLNKETMKDKFPIPVVDELLDELQGAVVFSKLDLRSGYHQIRMREEDIEKTAFKTHEGHYEYLVMPFGLTNAPSTFQALMNEVFRSHLRKFVLVFFDDILVYSKGLEEHTAHLKTVLQILALHQLYAKMSKCVFATSEVEYLGHIISGEGVKTDPKKIAAMVDWPIPKSLKALRGFLGLTGYYRKFIKGYGQIASPLTSLLKKDAFLWSDKAKKAFEELKVAVSQPPVLALPDFSKTFVIECDASGFGMGAVLMQDGRPLAYYSQALKGKNLFLSTYEKELLALVLSVKKWRPYLFATIFTIKTDQQSLKHILEQRVGTPMQQKWIFKLLGYHFVVEYKQGKENKVADALSRKEDTDLKTEVEKETAYLQAQTRGHLCAISFPSPTWLDDLRASYKEDEELKSLVSRLQASGEGEGHYTLNQGLLLYKDRFCIGKESGMKIKVLALIHDSPLGGHSSYLKSLHRAKKDWFWHGMKKDIKAYIRGCDTCQRLKYETSKPAGLLQPLAIPPRPWHSISMDFVEGLPTSRKQNVILVIVDRFTKYVHFISLSHPYTASKVAALFLQHVFKLHGLPSSIVSDRDTVFTSLFWEELFRRQGVDLAMSSSYHPQSDGQTEVVNKSLEHYLRAFAADKPSLWVEWLPLAEYWFNTNYHTSTKLSPFEALYGYLPPRLIEFMPGLTRVATVEDLLKHRQQVVGLLEHNLVAAQARMKQQANKHRSEREFKVIQRVGMVAYKLELPEGACIHPVFHVSFLKAKLGKTITPISRLPPTDALGHLAPQPAKILETRTIKKRRLPAVTEVLVQWDGGDPDDATWELLFKLQEDYPHLVGKVF</sequence>
<evidence type="ECO:0000256" key="14">
    <source>
        <dbReference type="ARBA" id="ARBA00023172"/>
    </source>
</evidence>
<evidence type="ECO:0000256" key="16">
    <source>
        <dbReference type="SAM" id="Coils"/>
    </source>
</evidence>
<dbReference type="InterPro" id="IPR056924">
    <property type="entry name" value="SH3_Tf2-1"/>
</dbReference>
<evidence type="ECO:0000256" key="17">
    <source>
        <dbReference type="SAM" id="MobiDB-lite"/>
    </source>
</evidence>
<dbReference type="GO" id="GO:0003964">
    <property type="term" value="F:RNA-directed DNA polymerase activity"/>
    <property type="evidence" value="ECO:0007669"/>
    <property type="project" value="UniProtKB-KW"/>
</dbReference>
<dbReference type="SUPFAM" id="SSF53098">
    <property type="entry name" value="Ribonuclease H-like"/>
    <property type="match status" value="1"/>
</dbReference>
<feature type="domain" description="Reverse transcriptase" evidence="19">
    <location>
        <begin position="571"/>
        <end position="750"/>
    </location>
</feature>
<dbReference type="Gene3D" id="3.30.420.10">
    <property type="entry name" value="Ribonuclease H-like superfamily/Ribonuclease H"/>
    <property type="match status" value="1"/>
</dbReference>
<dbReference type="CDD" id="cd00303">
    <property type="entry name" value="retropepsin_like"/>
    <property type="match status" value="1"/>
</dbReference>
<evidence type="ECO:0000256" key="15">
    <source>
        <dbReference type="ARBA" id="ARBA00023268"/>
    </source>
</evidence>